<proteinExistence type="predicted"/>
<protein>
    <submittedName>
        <fullName evidence="2">Uncharacterized protein</fullName>
    </submittedName>
</protein>
<comment type="caution">
    <text evidence="2">The sequence shown here is derived from an EMBL/GenBank/DDBJ whole genome shotgun (WGS) entry which is preliminary data.</text>
</comment>
<evidence type="ECO:0000313" key="3">
    <source>
        <dbReference type="Proteomes" id="UP000734854"/>
    </source>
</evidence>
<sequence>MEVDLTQGSQLVYALHDIMMTIGHFYKNIQVSILTKGYEQWNNGEANLLVTRGMVGRLSNIPNVGFAYEVQVAILMQPSEVNSRNLIDGRVSLSFSGYRVARQAEPLHSNTKDEEVPSDEEIFHTIAVLIEQTPVIPPKEQQSLDPEVIEENLDIYPDILVHRISPHAKLPIRRSSSVVGYDLATSQDCLIPARGRAQGKCITQIIFERILLLEMLAVFELSTTGRGTQGFGSTDIPSASKQPDTVPPTVTTAHPNQQPTLTQALWDILVPKQQVEEPPMAPRRRRYITLEELEKRYLLPIIEIEGDTANPGSSLGNHAGDTSPGASVLWSMDLCSDETDEADSFFKHIW</sequence>
<name>A0A8J5GUL7_ZINOF</name>
<organism evidence="2 3">
    <name type="scientific">Zingiber officinale</name>
    <name type="common">Ginger</name>
    <name type="synonym">Amomum zingiber</name>
    <dbReference type="NCBI Taxonomy" id="94328"/>
    <lineage>
        <taxon>Eukaryota</taxon>
        <taxon>Viridiplantae</taxon>
        <taxon>Streptophyta</taxon>
        <taxon>Embryophyta</taxon>
        <taxon>Tracheophyta</taxon>
        <taxon>Spermatophyta</taxon>
        <taxon>Magnoliopsida</taxon>
        <taxon>Liliopsida</taxon>
        <taxon>Zingiberales</taxon>
        <taxon>Zingiberaceae</taxon>
        <taxon>Zingiber</taxon>
    </lineage>
</organism>
<reference evidence="2 3" key="1">
    <citation type="submission" date="2020-08" db="EMBL/GenBank/DDBJ databases">
        <title>Plant Genome Project.</title>
        <authorList>
            <person name="Zhang R.-G."/>
        </authorList>
    </citation>
    <scope>NUCLEOTIDE SEQUENCE [LARGE SCALE GENOMIC DNA]</scope>
    <source>
        <tissue evidence="2">Rhizome</tissue>
    </source>
</reference>
<gene>
    <name evidence="2" type="ORF">ZIOFF_024634</name>
</gene>
<evidence type="ECO:0000256" key="1">
    <source>
        <dbReference type="SAM" id="MobiDB-lite"/>
    </source>
</evidence>
<keyword evidence="3" id="KW-1185">Reference proteome</keyword>
<dbReference type="AlphaFoldDB" id="A0A8J5GUL7"/>
<dbReference type="Gene3D" id="2.70.40.10">
    <property type="match status" value="1"/>
</dbReference>
<evidence type="ECO:0000313" key="2">
    <source>
        <dbReference type="EMBL" id="KAG6514285.1"/>
    </source>
</evidence>
<dbReference type="Proteomes" id="UP000734854">
    <property type="component" value="Unassembled WGS sequence"/>
</dbReference>
<dbReference type="InterPro" id="IPR036157">
    <property type="entry name" value="dUTPase-like_sf"/>
</dbReference>
<dbReference type="EMBL" id="JACMSC010000007">
    <property type="protein sequence ID" value="KAG6514285.1"/>
    <property type="molecule type" value="Genomic_DNA"/>
</dbReference>
<accession>A0A8J5GUL7</accession>
<feature type="region of interest" description="Disordered" evidence="1">
    <location>
        <begin position="229"/>
        <end position="249"/>
    </location>
</feature>